<name>A0A451BB70_9GAMM</name>
<feature type="transmembrane region" description="Helical" evidence="1">
    <location>
        <begin position="92"/>
        <end position="116"/>
    </location>
</feature>
<evidence type="ECO:0000313" key="3">
    <source>
        <dbReference type="EMBL" id="VFK31485.1"/>
    </source>
</evidence>
<organism evidence="4">
    <name type="scientific">Candidatus Kentrum sp. MB</name>
    <dbReference type="NCBI Taxonomy" id="2138164"/>
    <lineage>
        <taxon>Bacteria</taxon>
        <taxon>Pseudomonadati</taxon>
        <taxon>Pseudomonadota</taxon>
        <taxon>Gammaproteobacteria</taxon>
        <taxon>Candidatus Kentrum</taxon>
    </lineage>
</organism>
<keyword evidence="1" id="KW-0472">Membrane</keyword>
<keyword evidence="1" id="KW-1133">Transmembrane helix</keyword>
<accession>A0A451BB70</accession>
<sequence length="121" mass="13456">MPDEFTSEEEKSFDYALSVTKQVITLSTAVLTATVTLAKFVAQDKVDPTFLFLAWLILIFSIVAGLWTQYQLTTQLIKEARDGVPSIKERSVWGPALAQLLLFIFGLGFLVGYTMLSICTL</sequence>
<gene>
    <name evidence="2" type="ORF">BECKMB1821G_GA0114241_101228</name>
    <name evidence="4" type="ORF">BECKMB1821H_GA0114242_10255</name>
    <name evidence="3" type="ORF">BECKMB1821I_GA0114274_10246</name>
</gene>
<evidence type="ECO:0000313" key="4">
    <source>
        <dbReference type="EMBL" id="VFK75530.1"/>
    </source>
</evidence>
<feature type="transmembrane region" description="Helical" evidence="1">
    <location>
        <begin position="49"/>
        <end position="72"/>
    </location>
</feature>
<dbReference type="AlphaFoldDB" id="A0A451BB70"/>
<proteinExistence type="predicted"/>
<evidence type="ECO:0000313" key="2">
    <source>
        <dbReference type="EMBL" id="VFK25293.1"/>
    </source>
</evidence>
<evidence type="ECO:0000256" key="1">
    <source>
        <dbReference type="SAM" id="Phobius"/>
    </source>
</evidence>
<keyword evidence="1" id="KW-0812">Transmembrane</keyword>
<reference evidence="4" key="1">
    <citation type="submission" date="2019-02" db="EMBL/GenBank/DDBJ databases">
        <authorList>
            <person name="Gruber-Vodicka R. H."/>
            <person name="Seah K. B. B."/>
        </authorList>
    </citation>
    <scope>NUCLEOTIDE SEQUENCE</scope>
    <source>
        <strain evidence="2">BECK_BZ197</strain>
        <strain evidence="4">BECK_BZ198</strain>
        <strain evidence="3">BECK_BZ199</strain>
    </source>
</reference>
<dbReference type="EMBL" id="CAADFQ010000024">
    <property type="protein sequence ID" value="VFK31485.1"/>
    <property type="molecule type" value="Genomic_DNA"/>
</dbReference>
<feature type="transmembrane region" description="Helical" evidence="1">
    <location>
        <begin position="23"/>
        <end position="42"/>
    </location>
</feature>
<dbReference type="EMBL" id="CAADGH010000025">
    <property type="protein sequence ID" value="VFK75530.1"/>
    <property type="molecule type" value="Genomic_DNA"/>
</dbReference>
<protein>
    <submittedName>
        <fullName evidence="4">Uncharacterized protein</fullName>
    </submittedName>
</protein>
<dbReference type="EMBL" id="CAADFO010000012">
    <property type="protein sequence ID" value="VFK25293.1"/>
    <property type="molecule type" value="Genomic_DNA"/>
</dbReference>